<dbReference type="OrthoDB" id="677721at2759"/>
<keyword evidence="3" id="KW-1185">Reference proteome</keyword>
<dbReference type="Pfam" id="PF05097">
    <property type="entry name" value="DUF688"/>
    <property type="match status" value="1"/>
</dbReference>
<protein>
    <submittedName>
        <fullName evidence="2">Uncharacterized protein</fullName>
    </submittedName>
</protein>
<dbReference type="PANTHER" id="PTHR33671">
    <property type="entry name" value="N-METHYLTRANSFERASE, PUTATIVE (DUF688)-RELATED"/>
    <property type="match status" value="1"/>
</dbReference>
<dbReference type="EMBL" id="JAMSHJ010000005">
    <property type="protein sequence ID" value="KAI5413086.1"/>
    <property type="molecule type" value="Genomic_DNA"/>
</dbReference>
<evidence type="ECO:0000313" key="2">
    <source>
        <dbReference type="EMBL" id="KAI5413086.1"/>
    </source>
</evidence>
<dbReference type="Gramene" id="Psat05G0763800-T1">
    <property type="protein sequence ID" value="KAI5413086.1"/>
    <property type="gene ID" value="KIW84_057638"/>
</dbReference>
<name>A0A9D4X6F3_PEA</name>
<reference evidence="2 3" key="1">
    <citation type="journal article" date="2022" name="Nat. Genet.">
        <title>Improved pea reference genome and pan-genome highlight genomic features and evolutionary characteristics.</title>
        <authorList>
            <person name="Yang T."/>
            <person name="Liu R."/>
            <person name="Luo Y."/>
            <person name="Hu S."/>
            <person name="Wang D."/>
            <person name="Wang C."/>
            <person name="Pandey M.K."/>
            <person name="Ge S."/>
            <person name="Xu Q."/>
            <person name="Li N."/>
            <person name="Li G."/>
            <person name="Huang Y."/>
            <person name="Saxena R.K."/>
            <person name="Ji Y."/>
            <person name="Li M."/>
            <person name="Yan X."/>
            <person name="He Y."/>
            <person name="Liu Y."/>
            <person name="Wang X."/>
            <person name="Xiang C."/>
            <person name="Varshney R.K."/>
            <person name="Ding H."/>
            <person name="Gao S."/>
            <person name="Zong X."/>
        </authorList>
    </citation>
    <scope>NUCLEOTIDE SEQUENCE [LARGE SCALE GENOMIC DNA]</scope>
    <source>
        <strain evidence="2 3">cv. Zhongwan 6</strain>
    </source>
</reference>
<sequence length="504" mass="56343">MEKNQLNLNQPLLSVRRFTSTIASESDNTDNSFAKLPYLPYKSELSSVPVRNAGAVPFQWEKTPGKPKDVSVIEREKEGFEEKGGSDSDDGDESFQDARDALSRTESFFRRSSMSSDDREVHVQRNGGFACDEHARDFMIDRFLPAAKAMITETPQCASKKAGFGQGQQKQIWKIRSSEKPSPFNQHKPKSVRYREGGVFESDDSENYITNTTACGLFPHFRVSNPMAGGRMENKVQSNAGCSSTVLPFETPKEEHARTSYQRGCGESLACESPTVEKTLYVDFIHRTKFETDHKGDDFEALKRDSDIYENLSVDSLLENNQGLDDVNVKTALEAKFSQTLDSPFLVCSKNPNSGMRVDSEKLGIQGSDIDQDSVSISSPKMVQCKKIDDDNLIKNSDFDIQRQPAAKLIDREQTVEYDRKIDLESQCGLTLGHQELTGATSFFEIPLVLPSLKAPSESWLTRTLPAIPTKNTSSKPKPCCKYLFKTASLCPKLKTIVHSSMRN</sequence>
<feature type="region of interest" description="Disordered" evidence="1">
    <location>
        <begin position="60"/>
        <end position="96"/>
    </location>
</feature>
<organism evidence="2 3">
    <name type="scientific">Pisum sativum</name>
    <name type="common">Garden pea</name>
    <name type="synonym">Lathyrus oleraceus</name>
    <dbReference type="NCBI Taxonomy" id="3888"/>
    <lineage>
        <taxon>Eukaryota</taxon>
        <taxon>Viridiplantae</taxon>
        <taxon>Streptophyta</taxon>
        <taxon>Embryophyta</taxon>
        <taxon>Tracheophyta</taxon>
        <taxon>Spermatophyta</taxon>
        <taxon>Magnoliopsida</taxon>
        <taxon>eudicotyledons</taxon>
        <taxon>Gunneridae</taxon>
        <taxon>Pentapetalae</taxon>
        <taxon>rosids</taxon>
        <taxon>fabids</taxon>
        <taxon>Fabales</taxon>
        <taxon>Fabaceae</taxon>
        <taxon>Papilionoideae</taxon>
        <taxon>50 kb inversion clade</taxon>
        <taxon>NPAAA clade</taxon>
        <taxon>Hologalegina</taxon>
        <taxon>IRL clade</taxon>
        <taxon>Fabeae</taxon>
        <taxon>Lathyrus</taxon>
    </lineage>
</organism>
<dbReference type="PANTHER" id="PTHR33671:SF2">
    <property type="entry name" value="N-METHYLTRANSFERASE, PUTATIVE (DUF688)-RELATED"/>
    <property type="match status" value="1"/>
</dbReference>
<gene>
    <name evidence="2" type="ORF">KIW84_057638</name>
</gene>
<accession>A0A9D4X6F3</accession>
<proteinExistence type="predicted"/>
<feature type="compositionally biased region" description="Basic and acidic residues" evidence="1">
    <location>
        <begin position="63"/>
        <end position="86"/>
    </location>
</feature>
<evidence type="ECO:0000313" key="3">
    <source>
        <dbReference type="Proteomes" id="UP001058974"/>
    </source>
</evidence>
<evidence type="ECO:0000256" key="1">
    <source>
        <dbReference type="SAM" id="MobiDB-lite"/>
    </source>
</evidence>
<comment type="caution">
    <text evidence="2">The sequence shown here is derived from an EMBL/GenBank/DDBJ whole genome shotgun (WGS) entry which is preliminary data.</text>
</comment>
<dbReference type="AlphaFoldDB" id="A0A9D4X6F3"/>
<dbReference type="InterPro" id="IPR007789">
    <property type="entry name" value="DUF688"/>
</dbReference>
<dbReference type="Proteomes" id="UP001058974">
    <property type="component" value="Chromosome 5"/>
</dbReference>